<dbReference type="InParanoid" id="A9UXH5"/>
<dbReference type="InterPro" id="IPR023395">
    <property type="entry name" value="MCP_dom_sf"/>
</dbReference>
<keyword evidence="2 4" id="KW-0812">Transmembrane</keyword>
<gene>
    <name evidence="6" type="ORF">MONBRDRAFT_18941</name>
</gene>
<evidence type="ECO:0000313" key="6">
    <source>
        <dbReference type="EMBL" id="EDQ89844.1"/>
    </source>
</evidence>
<dbReference type="GeneID" id="5890712"/>
<keyword evidence="3 4" id="KW-0472">Membrane</keyword>
<evidence type="ECO:0000256" key="5">
    <source>
        <dbReference type="RuleBase" id="RU000488"/>
    </source>
</evidence>
<accession>A9UXH5</accession>
<evidence type="ECO:0000256" key="2">
    <source>
        <dbReference type="ARBA" id="ARBA00022692"/>
    </source>
</evidence>
<organism evidence="6 7">
    <name type="scientific">Monosiga brevicollis</name>
    <name type="common">Choanoflagellate</name>
    <dbReference type="NCBI Taxonomy" id="81824"/>
    <lineage>
        <taxon>Eukaryota</taxon>
        <taxon>Choanoflagellata</taxon>
        <taxon>Craspedida</taxon>
        <taxon>Salpingoecidae</taxon>
        <taxon>Monosiga</taxon>
    </lineage>
</organism>
<sequence>MRPEEAAQIPDLDFKHGLAAATREGVAGAKAMLVDIALLMWLRTVMNHQYRNGGTMGDTIRKLWRQGGVTRFYSGLTAAMIEAPLSRGVGAAANYATLNMLSRTSLGNHLPVVAQTALSSVGVGCFRLVYYPVDTIKTIMQVEGREGMAMLRHKVRSQGYGVLFHGAGSSIVGAAVRHTLWFTAYNLLDQRIETSGDVSTSSKMIRNALIGSACAVVTDVAANPLSLVKAYRQTNAQAISYSTIVRQIVSKEGVLGLFTRGLSTRIWVDILNSAIFTVVWRALLEPTLHPDNADEK</sequence>
<evidence type="ECO:0000256" key="1">
    <source>
        <dbReference type="ARBA" id="ARBA00004141"/>
    </source>
</evidence>
<dbReference type="Proteomes" id="UP000001357">
    <property type="component" value="Unassembled WGS sequence"/>
</dbReference>
<dbReference type="eggNOG" id="ENOG502QU7F">
    <property type="taxonomic scope" value="Eukaryota"/>
</dbReference>
<name>A9UXH5_MONBE</name>
<dbReference type="InterPro" id="IPR018108">
    <property type="entry name" value="MCP_transmembrane"/>
</dbReference>
<evidence type="ECO:0000256" key="4">
    <source>
        <dbReference type="PROSITE-ProRule" id="PRU00282"/>
    </source>
</evidence>
<evidence type="ECO:0000256" key="3">
    <source>
        <dbReference type="ARBA" id="ARBA00023136"/>
    </source>
</evidence>
<dbReference type="PANTHER" id="PTHR47567:SF1">
    <property type="entry name" value="NAD-DEPENDENT EPIMERASE_DEHYDRATASE DOMAIN-CONTAINING PROTEIN"/>
    <property type="match status" value="1"/>
</dbReference>
<keyword evidence="5" id="KW-0813">Transport</keyword>
<reference evidence="6 7" key="1">
    <citation type="journal article" date="2008" name="Nature">
        <title>The genome of the choanoflagellate Monosiga brevicollis and the origin of metazoans.</title>
        <authorList>
            <consortium name="JGI Sequencing"/>
            <person name="King N."/>
            <person name="Westbrook M.J."/>
            <person name="Young S.L."/>
            <person name="Kuo A."/>
            <person name="Abedin M."/>
            <person name="Chapman J."/>
            <person name="Fairclough S."/>
            <person name="Hellsten U."/>
            <person name="Isogai Y."/>
            <person name="Letunic I."/>
            <person name="Marr M."/>
            <person name="Pincus D."/>
            <person name="Putnam N."/>
            <person name="Rokas A."/>
            <person name="Wright K.J."/>
            <person name="Zuzow R."/>
            <person name="Dirks W."/>
            <person name="Good M."/>
            <person name="Goodstein D."/>
            <person name="Lemons D."/>
            <person name="Li W."/>
            <person name="Lyons J.B."/>
            <person name="Morris A."/>
            <person name="Nichols S."/>
            <person name="Richter D.J."/>
            <person name="Salamov A."/>
            <person name="Bork P."/>
            <person name="Lim W.A."/>
            <person name="Manning G."/>
            <person name="Miller W.T."/>
            <person name="McGinnis W."/>
            <person name="Shapiro H."/>
            <person name="Tjian R."/>
            <person name="Grigoriev I.V."/>
            <person name="Rokhsar D."/>
        </authorList>
    </citation>
    <scope>NUCLEOTIDE SEQUENCE [LARGE SCALE GENOMIC DNA]</scope>
    <source>
        <strain evidence="7">MX1 / ATCC 50154</strain>
    </source>
</reference>
<comment type="subcellular location">
    <subcellularLocation>
        <location evidence="1">Membrane</location>
        <topology evidence="1">Multi-pass membrane protein</topology>
    </subcellularLocation>
</comment>
<dbReference type="Gene3D" id="1.50.40.10">
    <property type="entry name" value="Mitochondrial carrier domain"/>
    <property type="match status" value="1"/>
</dbReference>
<protein>
    <submittedName>
        <fullName evidence="6">Uncharacterized protein</fullName>
    </submittedName>
</protein>
<dbReference type="STRING" id="81824.A9UXH5"/>
<feature type="repeat" description="Solcar" evidence="4">
    <location>
        <begin position="111"/>
        <end position="191"/>
    </location>
</feature>
<evidence type="ECO:0000313" key="7">
    <source>
        <dbReference type="Proteomes" id="UP000001357"/>
    </source>
</evidence>
<dbReference type="RefSeq" id="XP_001745266.1">
    <property type="nucleotide sequence ID" value="XM_001745214.1"/>
</dbReference>
<proteinExistence type="inferred from homology"/>
<dbReference type="PANTHER" id="PTHR47567">
    <property type="entry name" value="MITOCHONDRIAL SUBSTRATE/SOLUTE CARRIER"/>
    <property type="match status" value="1"/>
</dbReference>
<comment type="similarity">
    <text evidence="5">Belongs to the mitochondrial carrier (TC 2.A.29) family.</text>
</comment>
<dbReference type="SUPFAM" id="SSF103506">
    <property type="entry name" value="Mitochondrial carrier"/>
    <property type="match status" value="1"/>
</dbReference>
<dbReference type="OMA" id="DIALLMW"/>
<keyword evidence="7" id="KW-1185">Reference proteome</keyword>
<dbReference type="KEGG" id="mbr:MONBRDRAFT_18941"/>
<dbReference type="PROSITE" id="PS50920">
    <property type="entry name" value="SOLCAR"/>
    <property type="match status" value="1"/>
</dbReference>
<dbReference type="AlphaFoldDB" id="A9UXH5"/>
<dbReference type="Pfam" id="PF00153">
    <property type="entry name" value="Mito_carr"/>
    <property type="match status" value="3"/>
</dbReference>
<dbReference type="EMBL" id="CH991549">
    <property type="protein sequence ID" value="EDQ89844.1"/>
    <property type="molecule type" value="Genomic_DNA"/>
</dbReference>
<dbReference type="GO" id="GO:0016020">
    <property type="term" value="C:membrane"/>
    <property type="evidence" value="ECO:0007669"/>
    <property type="project" value="UniProtKB-SubCell"/>
</dbReference>